<dbReference type="AlphaFoldDB" id="A0A835AIB6"/>
<gene>
    <name evidence="2" type="ORF">HU200_056611</name>
</gene>
<keyword evidence="3" id="KW-1185">Reference proteome</keyword>
<dbReference type="InterPro" id="IPR045005">
    <property type="entry name" value="BPM1-6"/>
</dbReference>
<dbReference type="PROSITE" id="PS50144">
    <property type="entry name" value="MATH"/>
    <property type="match status" value="1"/>
</dbReference>
<sequence length="151" mass="17152">MAPSATPDRMSLTTAATREILFDVEGYTTTKLMSDGSGRYFQSDEFTVGGYDWAVRYYPDRVGLYVSVTLVLLSELKNAGQEVGVSFACALRNWLGERWRFRASYVFSRHGQEMGFWRFARHDALEAPGFIVDDCFTLVCAVSVLRKLNKY</sequence>
<reference evidence="2" key="1">
    <citation type="submission" date="2020-07" db="EMBL/GenBank/DDBJ databases">
        <title>Genome sequence and genetic diversity analysis of an under-domesticated orphan crop, white fonio (Digitaria exilis).</title>
        <authorList>
            <person name="Bennetzen J.L."/>
            <person name="Chen S."/>
            <person name="Ma X."/>
            <person name="Wang X."/>
            <person name="Yssel A.E.J."/>
            <person name="Chaluvadi S.R."/>
            <person name="Johnson M."/>
            <person name="Gangashetty P."/>
            <person name="Hamidou F."/>
            <person name="Sanogo M.D."/>
            <person name="Zwaenepoel A."/>
            <person name="Wallace J."/>
            <person name="Van De Peer Y."/>
            <person name="Van Deynze A."/>
        </authorList>
    </citation>
    <scope>NUCLEOTIDE SEQUENCE</scope>
    <source>
        <tissue evidence="2">Leaves</tissue>
    </source>
</reference>
<dbReference type="CDD" id="cd00121">
    <property type="entry name" value="MATH"/>
    <property type="match status" value="1"/>
</dbReference>
<dbReference type="GO" id="GO:0016567">
    <property type="term" value="P:protein ubiquitination"/>
    <property type="evidence" value="ECO:0007669"/>
    <property type="project" value="InterPro"/>
</dbReference>
<name>A0A835AIB6_9POAL</name>
<dbReference type="PANTHER" id="PTHR26379">
    <property type="entry name" value="BTB/POZ AND MATH DOMAIN-CONTAINING PROTEIN 1"/>
    <property type="match status" value="1"/>
</dbReference>
<dbReference type="PANTHER" id="PTHR26379:SF453">
    <property type="entry name" value="MATH DOMAIN-CONTAINING PROTEIN"/>
    <property type="match status" value="1"/>
</dbReference>
<dbReference type="Proteomes" id="UP000636709">
    <property type="component" value="Unassembled WGS sequence"/>
</dbReference>
<dbReference type="InterPro" id="IPR008974">
    <property type="entry name" value="TRAF-like"/>
</dbReference>
<evidence type="ECO:0000313" key="2">
    <source>
        <dbReference type="EMBL" id="KAF8661665.1"/>
    </source>
</evidence>
<accession>A0A835AIB6</accession>
<evidence type="ECO:0000259" key="1">
    <source>
        <dbReference type="PROSITE" id="PS50144"/>
    </source>
</evidence>
<dbReference type="SUPFAM" id="SSF49599">
    <property type="entry name" value="TRAF domain-like"/>
    <property type="match status" value="1"/>
</dbReference>
<protein>
    <recommendedName>
        <fullName evidence="1">MATH domain-containing protein</fullName>
    </recommendedName>
</protein>
<dbReference type="OrthoDB" id="583262at2759"/>
<dbReference type="EMBL" id="JACEFO010002392">
    <property type="protein sequence ID" value="KAF8661665.1"/>
    <property type="molecule type" value="Genomic_DNA"/>
</dbReference>
<organism evidence="2 3">
    <name type="scientific">Digitaria exilis</name>
    <dbReference type="NCBI Taxonomy" id="1010633"/>
    <lineage>
        <taxon>Eukaryota</taxon>
        <taxon>Viridiplantae</taxon>
        <taxon>Streptophyta</taxon>
        <taxon>Embryophyta</taxon>
        <taxon>Tracheophyta</taxon>
        <taxon>Spermatophyta</taxon>
        <taxon>Magnoliopsida</taxon>
        <taxon>Liliopsida</taxon>
        <taxon>Poales</taxon>
        <taxon>Poaceae</taxon>
        <taxon>PACMAD clade</taxon>
        <taxon>Panicoideae</taxon>
        <taxon>Panicodae</taxon>
        <taxon>Paniceae</taxon>
        <taxon>Anthephorinae</taxon>
        <taxon>Digitaria</taxon>
    </lineage>
</organism>
<feature type="domain" description="MATH" evidence="1">
    <location>
        <begin position="17"/>
        <end position="142"/>
    </location>
</feature>
<evidence type="ECO:0000313" key="3">
    <source>
        <dbReference type="Proteomes" id="UP000636709"/>
    </source>
</evidence>
<dbReference type="Gene3D" id="2.60.210.10">
    <property type="entry name" value="Apoptosis, Tumor Necrosis Factor Receptor Associated Protein 2, Chain A"/>
    <property type="match status" value="1"/>
</dbReference>
<comment type="caution">
    <text evidence="2">The sequence shown here is derived from an EMBL/GenBank/DDBJ whole genome shotgun (WGS) entry which is preliminary data.</text>
</comment>
<dbReference type="InterPro" id="IPR002083">
    <property type="entry name" value="MATH/TRAF_dom"/>
</dbReference>
<dbReference type="Pfam" id="PF22486">
    <property type="entry name" value="MATH_2"/>
    <property type="match status" value="1"/>
</dbReference>
<proteinExistence type="predicted"/>